<sequence length="350" mass="38859">MVKHKQPQRKFKVPVIVKELPADPEYTQLLAIQARLLSLDSTNSIVLNTRRTVNDASDRDVLVPQQALLGVIQHAFSAIFADPQFPVHVRTIKDLFLERDFVGIFTDPILLPVYAAEYIPCRALCYRDIFLRIDEIRTCLHEGGQILCLGAGNGSELLGIGSALHGMQPISSLTVHLQDLSSYGSVIQRISESMHALLDIGAPALEVTESTGNLLELDDLKATVIPVACNAKLITAMFILNELLSNSKRGFVTLISQLIEHMPSGGYLLVVDSAGSFSEVKLGSNASSNPDNQSSEPQQRIYMAFKLLDAIHALQTCVSYDSIWYRCSPHLSFPSKLNSMRYYLRLYQKR</sequence>
<dbReference type="Pfam" id="PF11312">
    <property type="entry name" value="Methyltransf_34"/>
    <property type="match status" value="1"/>
</dbReference>
<name>A0A177W861_BATDL</name>
<dbReference type="InterPro" id="IPR021463">
    <property type="entry name" value="Methyltransf_34"/>
</dbReference>
<protein>
    <submittedName>
        <fullName evidence="1">Uncharacterized protein</fullName>
    </submittedName>
</protein>
<reference evidence="1 2" key="1">
    <citation type="submission" date="2006-10" db="EMBL/GenBank/DDBJ databases">
        <title>The Genome Sequence of Batrachochytrium dendrobatidis JEL423.</title>
        <authorList>
            <consortium name="The Broad Institute Genome Sequencing Platform"/>
            <person name="Birren B."/>
            <person name="Lander E."/>
            <person name="Galagan J."/>
            <person name="Cuomo C."/>
            <person name="Devon K."/>
            <person name="Jaffe D."/>
            <person name="Butler J."/>
            <person name="Alvarez P."/>
            <person name="Gnerre S."/>
            <person name="Grabherr M."/>
            <person name="Kleber M."/>
            <person name="Mauceli E."/>
            <person name="Brockman W."/>
            <person name="Young S."/>
            <person name="LaButti K."/>
            <person name="Sykes S."/>
            <person name="DeCaprio D."/>
            <person name="Crawford M."/>
            <person name="Koehrsen M."/>
            <person name="Engels R."/>
            <person name="Montgomery P."/>
            <person name="Pearson M."/>
            <person name="Howarth C."/>
            <person name="Larson L."/>
            <person name="White J."/>
            <person name="O'Leary S."/>
            <person name="Kodira C."/>
            <person name="Zeng Q."/>
            <person name="Yandava C."/>
            <person name="Alvarado L."/>
            <person name="Longcore J."/>
            <person name="James T."/>
        </authorList>
    </citation>
    <scope>NUCLEOTIDE SEQUENCE [LARGE SCALE GENOMIC DNA]</scope>
    <source>
        <strain evidence="1 2">JEL423</strain>
    </source>
</reference>
<dbReference type="STRING" id="403673.A0A177W861"/>
<proteinExistence type="predicted"/>
<dbReference type="EMBL" id="DS022300">
    <property type="protein sequence ID" value="OAJ36297.1"/>
    <property type="molecule type" value="Genomic_DNA"/>
</dbReference>
<accession>A0A177W861</accession>
<dbReference type="Proteomes" id="UP000077115">
    <property type="component" value="Unassembled WGS sequence"/>
</dbReference>
<reference evidence="1 2" key="2">
    <citation type="submission" date="2016-05" db="EMBL/GenBank/DDBJ databases">
        <title>Lineage-specific infection strategies underlie the spectrum of fungal disease in amphibians.</title>
        <authorList>
            <person name="Cuomo C.A."/>
            <person name="Farrer R.A."/>
            <person name="James T."/>
            <person name="Longcore J."/>
            <person name="Birren B."/>
        </authorList>
    </citation>
    <scope>NUCLEOTIDE SEQUENCE [LARGE SCALE GENOMIC DNA]</scope>
    <source>
        <strain evidence="1 2">JEL423</strain>
    </source>
</reference>
<dbReference type="OrthoDB" id="6419443at2759"/>
<organism evidence="1 2">
    <name type="scientific">Batrachochytrium dendrobatidis (strain JEL423)</name>
    <dbReference type="NCBI Taxonomy" id="403673"/>
    <lineage>
        <taxon>Eukaryota</taxon>
        <taxon>Fungi</taxon>
        <taxon>Fungi incertae sedis</taxon>
        <taxon>Chytridiomycota</taxon>
        <taxon>Chytridiomycota incertae sedis</taxon>
        <taxon>Chytridiomycetes</taxon>
        <taxon>Rhizophydiales</taxon>
        <taxon>Rhizophydiales incertae sedis</taxon>
        <taxon>Batrachochytrium</taxon>
    </lineage>
</organism>
<dbReference type="AlphaFoldDB" id="A0A177W861"/>
<evidence type="ECO:0000313" key="1">
    <source>
        <dbReference type="EMBL" id="OAJ36297.1"/>
    </source>
</evidence>
<gene>
    <name evidence="1" type="ORF">BDEG_20487</name>
</gene>
<evidence type="ECO:0000313" key="2">
    <source>
        <dbReference type="Proteomes" id="UP000077115"/>
    </source>
</evidence>
<dbReference type="VEuPathDB" id="FungiDB:BDEG_20487"/>